<evidence type="ECO:0000313" key="3">
    <source>
        <dbReference type="EMBL" id="QNH75117.1"/>
    </source>
</evidence>
<evidence type="ECO:0000259" key="2">
    <source>
        <dbReference type="Pfam" id="PF20249"/>
    </source>
</evidence>
<evidence type="ECO:0000256" key="1">
    <source>
        <dbReference type="SAM" id="Phobius"/>
    </source>
</evidence>
<reference evidence="4" key="1">
    <citation type="journal article" date="2020" name="Microbiol. Resour. Announc.">
        <title>Complete genome sequences of four natural Pseudomonas isolates that catabolize a wide range of aromatic compounds relevant to lignin valorization.</title>
        <authorList>
            <person name="Hatmaker E.A."/>
            <person name="Presley G."/>
            <person name="Cannon O."/>
            <person name="Guss A.M."/>
            <person name="Elkins J.G."/>
        </authorList>
    </citation>
    <scope>NUCLEOTIDE SEQUENCE [LARGE SCALE GENOMIC DNA]</scope>
    <source>
        <strain evidence="4">H1F5C</strain>
    </source>
</reference>
<dbReference type="Proteomes" id="UP000515277">
    <property type="component" value="Chromosome"/>
</dbReference>
<dbReference type="InterPro" id="IPR046864">
    <property type="entry name" value="VasX_N"/>
</dbReference>
<accession>A0A7G7X572</accession>
<feature type="domain" description="Toxin VasX N-terminal region" evidence="2">
    <location>
        <begin position="130"/>
        <end position="241"/>
    </location>
</feature>
<protein>
    <recommendedName>
        <fullName evidence="2">Toxin VasX N-terminal region domain-containing protein</fullName>
    </recommendedName>
</protein>
<name>A0A7G7X572_9PSED</name>
<gene>
    <name evidence="3" type="ORF">GGI48_17480</name>
</gene>
<keyword evidence="1" id="KW-0812">Transmembrane</keyword>
<feature type="transmembrane region" description="Helical" evidence="1">
    <location>
        <begin position="978"/>
        <end position="1000"/>
    </location>
</feature>
<feature type="transmembrane region" description="Helical" evidence="1">
    <location>
        <begin position="1038"/>
        <end position="1056"/>
    </location>
</feature>
<dbReference type="AlphaFoldDB" id="A0A7G7X572"/>
<dbReference type="CDD" id="cd20705">
    <property type="entry name" value="MIX_I"/>
    <property type="match status" value="1"/>
</dbReference>
<dbReference type="EMBL" id="CP060201">
    <property type="protein sequence ID" value="QNH75117.1"/>
    <property type="molecule type" value="Genomic_DNA"/>
</dbReference>
<organism evidence="3 4">
    <name type="scientific">Pseudomonas protegens</name>
    <dbReference type="NCBI Taxonomy" id="380021"/>
    <lineage>
        <taxon>Bacteria</taxon>
        <taxon>Pseudomonadati</taxon>
        <taxon>Pseudomonadota</taxon>
        <taxon>Gammaproteobacteria</taxon>
        <taxon>Pseudomonadales</taxon>
        <taxon>Pseudomonadaceae</taxon>
        <taxon>Pseudomonas</taxon>
    </lineage>
</organism>
<evidence type="ECO:0000313" key="4">
    <source>
        <dbReference type="Proteomes" id="UP000515277"/>
    </source>
</evidence>
<keyword evidence="1" id="KW-1133">Transmembrane helix</keyword>
<keyword evidence="1" id="KW-0472">Membrane</keyword>
<feature type="transmembrane region" description="Helical" evidence="1">
    <location>
        <begin position="1007"/>
        <end position="1026"/>
    </location>
</feature>
<proteinExistence type="predicted"/>
<sequence>MSAPIGSLSPGPACEAGKLIVQVIGKDHPESQKLVLLDQARSPLKGEQEPLERELCSSVLHVWDSAGLAKGQLCLEIATTQGAPIRLPLLDNPRPTPRQSDAQWNQLVPVLPFVALPGSKSAYDLGTPVLARTGYVYVFHEQRLWRELEVRIEGDKTTYHDIDVAQFRQGQSFKPGERKASGQALDDIWLPASWNDRRVDDLQLCFSEVQLSAPRLQRLEQDAKLRGQRCRSPDLRSADQRFKRLYKNQPDGTAMVQAFAAFDVHNATNQSAASQARTTWLNLQSNAFPVSVAAPQRPRAPGYEWMLEHPGSYLCDLSGQFPVQASTQAKAFLQACTAGSAEQPHSVALELTAIADALEASLPAPDPEPGSKPEAEGEKKDLWLAQDSVADVLESARQRQLCGVLLDDPRYRVRHLHMRLNTHHQLLMLCARRAAQEPNHGSALLVQQLVVPRQLAGQANALHAGMKKLNDTGKQAINRCTATVERAMVWQHMNSAQDLLSECLEQGVTQQTFADHLSLEGFDYLAALFTLSQAMASMALPPGRLDPLSPTGDVVDAVTGVSLYSPKASRAQKLLSGIAEDTTCAWHRMLWPSCDLEMVCVPYKVPTQDDLNLGDGCFRPTELAKHENQAPPSLAQQELLDSALLATLLAEGRLDSFLTLNGKNTSAALIGFFENLQGAVDRALAATVAPRNAANQAAQTATASRTASHQANERLNQMRERLGAQAQPVNITLHGRGVQQLRSLMPATFGPAYFMRRGAVTRNYYLFGLEDLPTRQVRAKRIHGEFLDARGNLLGSTSRTRMSGADIASAEHWVLVIPRNHSTAQLVGSLNRQINAAQQADSVAAADAANSTRARSALNDAREHLSEQRRKTHTWRVLNSRPFAAAVLMLEMWNVRAEVQSKEKNIREKGELRAVGSTAGAYIDLVVAMEALTIKLTGSQSTEIFTRRALYTVSGDVLNKRLGSTLGEVVTKDLSARLIIQSIGGLIFAGVSLYDAWYAWQWNDQAMYGYLLMAGGALSGVAAGLFSGVAPVLGMHPLNWVALLLIGIGTGLVLWLSSTPLEDWLNAGPFGTKDANTQHLQDPQEAFYRLLGVFAGINISIVRNPLFEPNAKLDGREEVPYSVRTADTLIRIESRLPGLLGSLGSVDIEADCRLCETITRYSIKGSPYRTDIQAPNMCSIPKAQRLFSDSLELYFSTPPANRGPSSFKTSGWYWAVRAQFVLQTRGGLRYFPAPEVKDPAAYGAAYAKADFNRIKRPFWADEQTHKKLING</sequence>
<dbReference type="Pfam" id="PF20249">
    <property type="entry name" value="VasX_N"/>
    <property type="match status" value="1"/>
</dbReference>